<gene>
    <name evidence="4" type="ORF">VN24_16675</name>
</gene>
<dbReference type="HOGENOM" id="CLU_018986_8_4_9"/>
<comment type="cofactor">
    <cofactor evidence="1 3">
        <name>pyridoxal 5'-phosphate</name>
        <dbReference type="ChEBI" id="CHEBI:597326"/>
    </cofactor>
</comment>
<dbReference type="InterPro" id="IPR015422">
    <property type="entry name" value="PyrdxlP-dep_Trfase_small"/>
</dbReference>
<dbReference type="PANTHER" id="PTHR11808">
    <property type="entry name" value="TRANS-SULFURATION ENZYME FAMILY MEMBER"/>
    <property type="match status" value="1"/>
</dbReference>
<dbReference type="SUPFAM" id="SSF53383">
    <property type="entry name" value="PLP-dependent transferases"/>
    <property type="match status" value="1"/>
</dbReference>
<dbReference type="GO" id="GO:0030170">
    <property type="term" value="F:pyridoxal phosphate binding"/>
    <property type="evidence" value="ECO:0007669"/>
    <property type="project" value="InterPro"/>
</dbReference>
<dbReference type="EMBL" id="CP011058">
    <property type="protein sequence ID" value="AJY75886.1"/>
    <property type="molecule type" value="Genomic_DNA"/>
</dbReference>
<comment type="similarity">
    <text evidence="3">Belongs to the trans-sulfuration enzymes family.</text>
</comment>
<protein>
    <recommendedName>
        <fullName evidence="6">Cystathionine beta-lyase</fullName>
    </recommendedName>
</protein>
<dbReference type="GO" id="GO:0019346">
    <property type="term" value="P:transsulfuration"/>
    <property type="evidence" value="ECO:0007669"/>
    <property type="project" value="InterPro"/>
</dbReference>
<dbReference type="PATRIC" id="fig|1126833.4.peg.3659"/>
<keyword evidence="5" id="KW-1185">Reference proteome</keyword>
<evidence type="ECO:0000256" key="2">
    <source>
        <dbReference type="ARBA" id="ARBA00022898"/>
    </source>
</evidence>
<dbReference type="PANTHER" id="PTHR11808:SF80">
    <property type="entry name" value="CYSTATHIONINE GAMMA-LYASE"/>
    <property type="match status" value="1"/>
</dbReference>
<dbReference type="InterPro" id="IPR015424">
    <property type="entry name" value="PyrdxlP-dep_Trfase"/>
</dbReference>
<dbReference type="Pfam" id="PF01053">
    <property type="entry name" value="Cys_Met_Meta_PP"/>
    <property type="match status" value="1"/>
</dbReference>
<evidence type="ECO:0000313" key="5">
    <source>
        <dbReference type="Proteomes" id="UP000032633"/>
    </source>
</evidence>
<keyword evidence="2 3" id="KW-0663">Pyridoxal phosphate</keyword>
<dbReference type="STRING" id="1126833.VN24_16675"/>
<proteinExistence type="inferred from homology"/>
<organism evidence="4 5">
    <name type="scientific">Paenibacillus beijingensis</name>
    <dbReference type="NCBI Taxonomy" id="1126833"/>
    <lineage>
        <taxon>Bacteria</taxon>
        <taxon>Bacillati</taxon>
        <taxon>Bacillota</taxon>
        <taxon>Bacilli</taxon>
        <taxon>Bacillales</taxon>
        <taxon>Paenibacillaceae</taxon>
        <taxon>Paenibacillus</taxon>
    </lineage>
</organism>
<evidence type="ECO:0000256" key="3">
    <source>
        <dbReference type="RuleBase" id="RU362118"/>
    </source>
</evidence>
<accession>A0A0D5NKV0</accession>
<evidence type="ECO:0000256" key="1">
    <source>
        <dbReference type="ARBA" id="ARBA00001933"/>
    </source>
</evidence>
<dbReference type="InterPro" id="IPR000277">
    <property type="entry name" value="Cys/Met-Metab_PyrdxlP-dep_enz"/>
</dbReference>
<evidence type="ECO:0008006" key="6">
    <source>
        <dbReference type="Google" id="ProtNLM"/>
    </source>
</evidence>
<dbReference type="Gene3D" id="3.90.1150.10">
    <property type="entry name" value="Aspartate Aminotransferase, domain 1"/>
    <property type="match status" value="1"/>
</dbReference>
<dbReference type="Proteomes" id="UP000032633">
    <property type="component" value="Chromosome"/>
</dbReference>
<reference evidence="5" key="2">
    <citation type="submission" date="2015-03" db="EMBL/GenBank/DDBJ databases">
        <title>Genome sequence of Paenibacillus beijingensis strain DSM 24997T.</title>
        <authorList>
            <person name="Kwak Y."/>
            <person name="Shin J.-H."/>
        </authorList>
    </citation>
    <scope>NUCLEOTIDE SEQUENCE [LARGE SCALE GENOMIC DNA]</scope>
    <source>
        <strain evidence="5">DSM 24997</strain>
    </source>
</reference>
<sequence length="96" mass="10733">MFNDRGYSGMLSFIVPEDMDKIDAFMNRLHFAHYAPTLGGLRSTLNHTCTSSHSHVPDDVRRKMGIIPGMFRLSVGIEDADDLIADFTQALEVFGN</sequence>
<reference evidence="4 5" key="1">
    <citation type="journal article" date="2015" name="J. Biotechnol.">
        <title>Complete genome sequence of Paenibacillus beijingensis 7188(T) (=DSM 24997(T)), a novel rhizobacterium from jujube garden soil.</title>
        <authorList>
            <person name="Kwak Y."/>
            <person name="Shin J.H."/>
        </authorList>
    </citation>
    <scope>NUCLEOTIDE SEQUENCE [LARGE SCALE GENOMIC DNA]</scope>
    <source>
        <strain evidence="4 5">DSM 24997</strain>
    </source>
</reference>
<dbReference type="GO" id="GO:0005737">
    <property type="term" value="C:cytoplasm"/>
    <property type="evidence" value="ECO:0007669"/>
    <property type="project" value="TreeGrafter"/>
</dbReference>
<dbReference type="GO" id="GO:0016846">
    <property type="term" value="F:carbon-sulfur lyase activity"/>
    <property type="evidence" value="ECO:0007669"/>
    <property type="project" value="TreeGrafter"/>
</dbReference>
<name>A0A0D5NKV0_9BACL</name>
<dbReference type="OrthoDB" id="2991513at2"/>
<dbReference type="KEGG" id="pbj:VN24_16675"/>
<evidence type="ECO:0000313" key="4">
    <source>
        <dbReference type="EMBL" id="AJY75886.1"/>
    </source>
</evidence>
<dbReference type="AlphaFoldDB" id="A0A0D5NKV0"/>